<organism evidence="3 4">
    <name type="scientific">Euzebya pacifica</name>
    <dbReference type="NCBI Taxonomy" id="1608957"/>
    <lineage>
        <taxon>Bacteria</taxon>
        <taxon>Bacillati</taxon>
        <taxon>Actinomycetota</taxon>
        <taxon>Nitriliruptoria</taxon>
        <taxon>Euzebyales</taxon>
    </lineage>
</organism>
<keyword evidence="2" id="KW-0472">Membrane</keyword>
<reference evidence="3 4" key="1">
    <citation type="submission" date="2018-09" db="EMBL/GenBank/DDBJ databases">
        <title>Complete genome sequence of Euzebya sp. DY32-46 isolated from seawater of Pacific Ocean.</title>
        <authorList>
            <person name="Xu L."/>
            <person name="Wu Y.-H."/>
            <person name="Xu X.-W."/>
        </authorList>
    </citation>
    <scope>NUCLEOTIDE SEQUENCE [LARGE SCALE GENOMIC DNA]</scope>
    <source>
        <strain evidence="3 4">DY32-46</strain>
    </source>
</reference>
<proteinExistence type="predicted"/>
<accession>A0A346Y494</accession>
<gene>
    <name evidence="3" type="ORF">DVS28_a4630</name>
</gene>
<protein>
    <submittedName>
        <fullName evidence="3">Uncharacterized protein</fullName>
    </submittedName>
</protein>
<evidence type="ECO:0000256" key="2">
    <source>
        <dbReference type="SAM" id="Phobius"/>
    </source>
</evidence>
<dbReference type="RefSeq" id="WP_114593492.1">
    <property type="nucleotide sequence ID" value="NZ_CP031165.1"/>
</dbReference>
<keyword evidence="4" id="KW-1185">Reference proteome</keyword>
<dbReference type="EMBL" id="CP031165">
    <property type="protein sequence ID" value="AXV09291.1"/>
    <property type="molecule type" value="Genomic_DNA"/>
</dbReference>
<evidence type="ECO:0000313" key="3">
    <source>
        <dbReference type="EMBL" id="AXV09291.1"/>
    </source>
</evidence>
<dbReference type="AlphaFoldDB" id="A0A346Y494"/>
<name>A0A346Y494_9ACTN</name>
<evidence type="ECO:0000256" key="1">
    <source>
        <dbReference type="SAM" id="MobiDB-lite"/>
    </source>
</evidence>
<evidence type="ECO:0000313" key="4">
    <source>
        <dbReference type="Proteomes" id="UP000264006"/>
    </source>
</evidence>
<keyword evidence="2" id="KW-1133">Transmembrane helix</keyword>
<feature type="region of interest" description="Disordered" evidence="1">
    <location>
        <begin position="1"/>
        <end position="50"/>
    </location>
</feature>
<dbReference type="KEGG" id="euz:DVS28_a4630"/>
<dbReference type="OrthoDB" id="5241755at2"/>
<feature type="transmembrane region" description="Helical" evidence="2">
    <location>
        <begin position="220"/>
        <end position="241"/>
    </location>
</feature>
<feature type="transmembrane region" description="Helical" evidence="2">
    <location>
        <begin position="253"/>
        <end position="273"/>
    </location>
</feature>
<sequence>MDERPESGEAVQHAPPPPVADATRTTAPDVGSELPVVPASRPASSGDPVRLDRAHAERVIARALELQDAHRGRPDGLTLAEVADVAGQLGVAPDLVRRAALDVRLAGAVEHEPSMAERLLGPARIVGATSVPVDIEAARQAVDRWMTTDEGMRMRGASADRQRWGKDARFVTEIKRGLGSPRASGVLRGLDEVDVTVEAIEDETVVTLEADTRKIQKTGVGIAAGSTLAGAAFGFAAATIIPDAAGGFSDLGQFGLTFGAWTVGGAATAVTVCRSWSSKVRRGVADALDGINMTTTWDGPDVVEERPGWRSTIVRWLDGNR</sequence>
<dbReference type="Proteomes" id="UP000264006">
    <property type="component" value="Chromosome"/>
</dbReference>
<keyword evidence="2" id="KW-0812">Transmembrane</keyword>